<feature type="compositionally biased region" description="Polar residues" evidence="1">
    <location>
        <begin position="1"/>
        <end position="14"/>
    </location>
</feature>
<dbReference type="InterPro" id="IPR036397">
    <property type="entry name" value="RNaseH_sf"/>
</dbReference>
<keyword evidence="3" id="KW-1185">Reference proteome</keyword>
<dbReference type="AlphaFoldDB" id="I1BIL1"/>
<evidence type="ECO:0000256" key="1">
    <source>
        <dbReference type="SAM" id="MobiDB-lite"/>
    </source>
</evidence>
<gene>
    <name evidence="2" type="ORF">RO3G_00745</name>
</gene>
<name>I1BIL1_RHIO9</name>
<dbReference type="Gene3D" id="3.30.420.10">
    <property type="entry name" value="Ribonuclease H-like superfamily/Ribonuclease H"/>
    <property type="match status" value="1"/>
</dbReference>
<dbReference type="InParanoid" id="I1BIL1"/>
<dbReference type="RefSeq" id="XP_067511437.1">
    <property type="nucleotide sequence ID" value="XM_067655336.1"/>
</dbReference>
<accession>I1BIL1</accession>
<dbReference type="VEuPathDB" id="FungiDB:RO3G_00745"/>
<dbReference type="EMBL" id="CH476732">
    <property type="protein sequence ID" value="EIE76041.1"/>
    <property type="molecule type" value="Genomic_DNA"/>
</dbReference>
<reference evidence="2 3" key="1">
    <citation type="journal article" date="2009" name="PLoS Genet.">
        <title>Genomic analysis of the basal lineage fungus Rhizopus oryzae reveals a whole-genome duplication.</title>
        <authorList>
            <person name="Ma L.-J."/>
            <person name="Ibrahim A.S."/>
            <person name="Skory C."/>
            <person name="Grabherr M.G."/>
            <person name="Burger G."/>
            <person name="Butler M."/>
            <person name="Elias M."/>
            <person name="Idnurm A."/>
            <person name="Lang B.F."/>
            <person name="Sone T."/>
            <person name="Abe A."/>
            <person name="Calvo S.E."/>
            <person name="Corrochano L.M."/>
            <person name="Engels R."/>
            <person name="Fu J."/>
            <person name="Hansberg W."/>
            <person name="Kim J.-M."/>
            <person name="Kodira C.D."/>
            <person name="Koehrsen M.J."/>
            <person name="Liu B."/>
            <person name="Miranda-Saavedra D."/>
            <person name="O'Leary S."/>
            <person name="Ortiz-Castellanos L."/>
            <person name="Poulter R."/>
            <person name="Rodriguez-Romero J."/>
            <person name="Ruiz-Herrera J."/>
            <person name="Shen Y.-Q."/>
            <person name="Zeng Q."/>
            <person name="Galagan J."/>
            <person name="Birren B.W."/>
            <person name="Cuomo C.A."/>
            <person name="Wickes B.L."/>
        </authorList>
    </citation>
    <scope>NUCLEOTIDE SEQUENCE [LARGE SCALE GENOMIC DNA]</scope>
    <source>
        <strain evidence="3">RA 99-880 / ATCC MYA-4621 / FGSC 9543 / NRRL 43880</strain>
    </source>
</reference>
<feature type="region of interest" description="Disordered" evidence="1">
    <location>
        <begin position="1"/>
        <end position="35"/>
    </location>
</feature>
<organism evidence="2 3">
    <name type="scientific">Rhizopus delemar (strain RA 99-880 / ATCC MYA-4621 / FGSC 9543 / NRRL 43880)</name>
    <name type="common">Mucormycosis agent</name>
    <name type="synonym">Rhizopus arrhizus var. delemar</name>
    <dbReference type="NCBI Taxonomy" id="246409"/>
    <lineage>
        <taxon>Eukaryota</taxon>
        <taxon>Fungi</taxon>
        <taxon>Fungi incertae sedis</taxon>
        <taxon>Mucoromycota</taxon>
        <taxon>Mucoromycotina</taxon>
        <taxon>Mucoromycetes</taxon>
        <taxon>Mucorales</taxon>
        <taxon>Mucorineae</taxon>
        <taxon>Rhizopodaceae</taxon>
        <taxon>Rhizopus</taxon>
    </lineage>
</organism>
<evidence type="ECO:0000313" key="3">
    <source>
        <dbReference type="Proteomes" id="UP000009138"/>
    </source>
</evidence>
<protein>
    <recommendedName>
        <fullName evidence="4">Tc1-like transposase DDE domain-containing protein</fullName>
    </recommendedName>
</protein>
<evidence type="ECO:0008006" key="4">
    <source>
        <dbReference type="Google" id="ProtNLM"/>
    </source>
</evidence>
<dbReference type="GeneID" id="93607717"/>
<evidence type="ECO:0000313" key="2">
    <source>
        <dbReference type="EMBL" id="EIE76041.1"/>
    </source>
</evidence>
<dbReference type="GO" id="GO:0003676">
    <property type="term" value="F:nucleic acid binding"/>
    <property type="evidence" value="ECO:0007669"/>
    <property type="project" value="InterPro"/>
</dbReference>
<dbReference type="Proteomes" id="UP000009138">
    <property type="component" value="Unassembled WGS sequence"/>
</dbReference>
<sequence length="232" mass="26929">MWSNELKSTQQSGGRPSYIVGVDISLDSPKKPPPDIQNSIKTLLEDSDDPTVIEERVGVHINTFNRINSSIHQETSTHRLFKDSQGLKHEDGGLMLWGCFTSEGPGYACQIYNGIMNSEVYQEILSTSLKDTMVYYGLNWETSVFQHDNDPKHRLKSTTQWMKDNDIVYIEDWPSQSPDLNPILHIWHHLKLKLNMFDNRATSIHELWQKVKNEWNSFTKEQYIKYIDSIPD</sequence>
<proteinExistence type="predicted"/>